<proteinExistence type="predicted"/>
<name>A0A9X1LAC3_9PROT</name>
<keyword evidence="1" id="KW-0472">Membrane</keyword>
<accession>A0A9X1LAC3</accession>
<evidence type="ECO:0000313" key="3">
    <source>
        <dbReference type="EMBL" id="MCB4824649.1"/>
    </source>
</evidence>
<evidence type="ECO:0000256" key="1">
    <source>
        <dbReference type="SAM" id="Phobius"/>
    </source>
</evidence>
<dbReference type="Pfam" id="PF00892">
    <property type="entry name" value="EamA"/>
    <property type="match status" value="1"/>
</dbReference>
<protein>
    <submittedName>
        <fullName evidence="3">DMT family transporter</fullName>
    </submittedName>
</protein>
<sequence>MSPAPWIAAAALAYAVLVSTLAANAAWTWLLKRRPASTAAPATMLVPVFGLSLAHLLFDEPLGCSSSVTEERQGATAGLAP</sequence>
<dbReference type="RefSeq" id="WP_226612779.1">
    <property type="nucleotide sequence ID" value="NZ_JAJAQI010000049.1"/>
</dbReference>
<dbReference type="GO" id="GO:0016020">
    <property type="term" value="C:membrane"/>
    <property type="evidence" value="ECO:0007669"/>
    <property type="project" value="InterPro"/>
</dbReference>
<dbReference type="EMBL" id="JAJAQI010000049">
    <property type="protein sequence ID" value="MCB4824649.1"/>
    <property type="molecule type" value="Genomic_DNA"/>
</dbReference>
<keyword evidence="4" id="KW-1185">Reference proteome</keyword>
<dbReference type="InterPro" id="IPR037185">
    <property type="entry name" value="EmrE-like"/>
</dbReference>
<evidence type="ECO:0000259" key="2">
    <source>
        <dbReference type="Pfam" id="PF00892"/>
    </source>
</evidence>
<dbReference type="Proteomes" id="UP001139311">
    <property type="component" value="Unassembled WGS sequence"/>
</dbReference>
<feature type="domain" description="EamA" evidence="2">
    <location>
        <begin position="5"/>
        <end position="63"/>
    </location>
</feature>
<gene>
    <name evidence="3" type="ORF">LHA35_23245</name>
</gene>
<keyword evidence="1" id="KW-0812">Transmembrane</keyword>
<organism evidence="3 4">
    <name type="scientific">Roseicella aerolata</name>
    <dbReference type="NCBI Taxonomy" id="2883479"/>
    <lineage>
        <taxon>Bacteria</taxon>
        <taxon>Pseudomonadati</taxon>
        <taxon>Pseudomonadota</taxon>
        <taxon>Alphaproteobacteria</taxon>
        <taxon>Acetobacterales</taxon>
        <taxon>Roseomonadaceae</taxon>
        <taxon>Roseicella</taxon>
    </lineage>
</organism>
<keyword evidence="1" id="KW-1133">Transmembrane helix</keyword>
<feature type="transmembrane region" description="Helical" evidence="1">
    <location>
        <begin position="39"/>
        <end position="58"/>
    </location>
</feature>
<dbReference type="AlphaFoldDB" id="A0A9X1LAC3"/>
<dbReference type="InterPro" id="IPR000620">
    <property type="entry name" value="EamA_dom"/>
</dbReference>
<dbReference type="SUPFAM" id="SSF103481">
    <property type="entry name" value="Multidrug resistance efflux transporter EmrE"/>
    <property type="match status" value="1"/>
</dbReference>
<evidence type="ECO:0000313" key="4">
    <source>
        <dbReference type="Proteomes" id="UP001139311"/>
    </source>
</evidence>
<feature type="transmembrane region" description="Helical" evidence="1">
    <location>
        <begin position="6"/>
        <end position="27"/>
    </location>
</feature>
<comment type="caution">
    <text evidence="3">The sequence shown here is derived from an EMBL/GenBank/DDBJ whole genome shotgun (WGS) entry which is preliminary data.</text>
</comment>
<reference evidence="3" key="1">
    <citation type="submission" date="2021-10" db="EMBL/GenBank/DDBJ databases">
        <title>Roseicella aerolatum sp. nov., isolated from aerosols of e-waste dismantling site.</title>
        <authorList>
            <person name="Qin T."/>
        </authorList>
    </citation>
    <scope>NUCLEOTIDE SEQUENCE</scope>
    <source>
        <strain evidence="3">GB24</strain>
    </source>
</reference>